<name>K8EC46_9FIRM</name>
<accession>K8EC46</accession>
<reference evidence="1 2" key="1">
    <citation type="journal article" date="2013" name="Genome Announc.">
        <title>Genome Sequence of the Sulfate-Reducing Bacterium Desulfotomaculum hydrothermale Lam5(T).</title>
        <authorList>
            <person name="Amin O."/>
            <person name="Fardeau M.L."/>
            <person name="Valette O."/>
            <person name="Hirschler-Rea A."/>
            <person name="Barbe V."/>
            <person name="Medigue C."/>
            <person name="Vacherie B."/>
            <person name="Ollivier B."/>
            <person name="Bertin P.N."/>
            <person name="Dolla A."/>
        </authorList>
    </citation>
    <scope>NUCLEOTIDE SEQUENCE [LARGE SCALE GENOMIC DNA]</scope>
    <source>
        <strain evidence="2">Lam5 / DSM 18033</strain>
    </source>
</reference>
<gene>
    <name evidence="1" type="ORF">DESHY_70054</name>
</gene>
<evidence type="ECO:0000313" key="1">
    <source>
        <dbReference type="EMBL" id="CCO09268.1"/>
    </source>
</evidence>
<evidence type="ECO:0000313" key="2">
    <source>
        <dbReference type="Proteomes" id="UP000009315"/>
    </source>
</evidence>
<organism evidence="1 2">
    <name type="scientific">Desulforamulus hydrothermalis Lam5 = DSM 18033</name>
    <dbReference type="NCBI Taxonomy" id="1121428"/>
    <lineage>
        <taxon>Bacteria</taxon>
        <taxon>Bacillati</taxon>
        <taxon>Bacillota</taxon>
        <taxon>Clostridia</taxon>
        <taxon>Eubacteriales</taxon>
        <taxon>Peptococcaceae</taxon>
        <taxon>Desulforamulus</taxon>
    </lineage>
</organism>
<dbReference type="Proteomes" id="UP000009315">
    <property type="component" value="Unassembled WGS sequence"/>
</dbReference>
<sequence>MLGNTKESHNNACTFPYFLLFIKKKAGYQMKYFSRRGQKWIIFGTGCWEQSPWLCWQQFYGPG</sequence>
<dbReference type="AlphaFoldDB" id="K8EC46"/>
<dbReference type="EMBL" id="CAOS01000014">
    <property type="protein sequence ID" value="CCO09268.1"/>
    <property type="molecule type" value="Genomic_DNA"/>
</dbReference>
<proteinExistence type="predicted"/>
<comment type="caution">
    <text evidence="1">The sequence shown here is derived from an EMBL/GenBank/DDBJ whole genome shotgun (WGS) entry which is preliminary data.</text>
</comment>
<protein>
    <submittedName>
        <fullName evidence="1">Uncharacterized protein</fullName>
    </submittedName>
</protein>
<keyword evidence="2" id="KW-1185">Reference proteome</keyword>